<dbReference type="InterPro" id="IPR025857">
    <property type="entry name" value="MacB_PCD"/>
</dbReference>
<dbReference type="InterPro" id="IPR051125">
    <property type="entry name" value="ABC-4/HrtB_transporter"/>
</dbReference>
<keyword evidence="3 6" id="KW-0812">Transmembrane</keyword>
<evidence type="ECO:0000256" key="4">
    <source>
        <dbReference type="ARBA" id="ARBA00022989"/>
    </source>
</evidence>
<dbReference type="Pfam" id="PF02687">
    <property type="entry name" value="FtsX"/>
    <property type="match status" value="1"/>
</dbReference>
<proteinExistence type="predicted"/>
<dbReference type="RefSeq" id="WP_059746235.1">
    <property type="nucleotide sequence ID" value="NZ_LRDC01000024.1"/>
</dbReference>
<dbReference type="PANTHER" id="PTHR43738:SF2">
    <property type="entry name" value="ABC TRANSPORTER PERMEASE"/>
    <property type="match status" value="1"/>
</dbReference>
<feature type="transmembrane region" description="Helical" evidence="6">
    <location>
        <begin position="367"/>
        <end position="389"/>
    </location>
</feature>
<accession>A0A106BZC0</accession>
<feature type="transmembrane region" description="Helical" evidence="6">
    <location>
        <begin position="320"/>
        <end position="347"/>
    </location>
</feature>
<keyword evidence="2" id="KW-1003">Cell membrane</keyword>
<dbReference type="AlphaFoldDB" id="A0A106BZC0"/>
<gene>
    <name evidence="9" type="ORF">AWJ07_17735</name>
</gene>
<dbReference type="GO" id="GO:0005886">
    <property type="term" value="C:plasma membrane"/>
    <property type="evidence" value="ECO:0007669"/>
    <property type="project" value="UniProtKB-SubCell"/>
</dbReference>
<keyword evidence="5 6" id="KW-0472">Membrane</keyword>
<evidence type="ECO:0000256" key="2">
    <source>
        <dbReference type="ARBA" id="ARBA00022475"/>
    </source>
</evidence>
<dbReference type="InterPro" id="IPR003838">
    <property type="entry name" value="ABC3_permease_C"/>
</dbReference>
<evidence type="ECO:0000256" key="6">
    <source>
        <dbReference type="SAM" id="Phobius"/>
    </source>
</evidence>
<dbReference type="EMBL" id="LRDC01000024">
    <property type="protein sequence ID" value="KVX01380.1"/>
    <property type="molecule type" value="Genomic_DNA"/>
</dbReference>
<evidence type="ECO:0000259" key="7">
    <source>
        <dbReference type="Pfam" id="PF02687"/>
    </source>
</evidence>
<evidence type="ECO:0000313" key="10">
    <source>
        <dbReference type="Proteomes" id="UP000055702"/>
    </source>
</evidence>
<dbReference type="Proteomes" id="UP000055702">
    <property type="component" value="Unassembled WGS sequence"/>
</dbReference>
<feature type="domain" description="MacB-like periplasmic core" evidence="8">
    <location>
        <begin position="18"/>
        <end position="206"/>
    </location>
</feature>
<reference evidence="9 10" key="1">
    <citation type="submission" date="2016-01" db="EMBL/GenBank/DDBJ databases">
        <title>Draft genome of the antarctic isolate Shewanella frigidimarina Ag06-30.</title>
        <authorList>
            <person name="Parmeciano Di Noto G."/>
            <person name="Vazquez S."/>
            <person name="Mac Cormack W."/>
            <person name="Iriarte A."/>
            <person name="Quiroga C."/>
        </authorList>
    </citation>
    <scope>NUCLEOTIDE SEQUENCE [LARGE SCALE GENOMIC DNA]</scope>
    <source>
        <strain evidence="9 10">Ag06-30</strain>
    </source>
</reference>
<name>A0A106BZC0_SHEFR</name>
<feature type="transmembrane region" description="Helical" evidence="6">
    <location>
        <begin position="277"/>
        <end position="299"/>
    </location>
</feature>
<comment type="caution">
    <text evidence="9">The sequence shown here is derived from an EMBL/GenBank/DDBJ whole genome shotgun (WGS) entry which is preliminary data.</text>
</comment>
<evidence type="ECO:0000256" key="3">
    <source>
        <dbReference type="ARBA" id="ARBA00022692"/>
    </source>
</evidence>
<sequence length="399" mass="43557">MFVKLALKSIAVRKGSVLLSVLAMTISIMVLLGVEHVRHQAKMSFANTVSGVDLIVGARTSSLNLLLYSVFRIGSPTNNISWHSFETVAGNPKVKWAVPLSLGDSHKGFRVLGTNQDFFKYVKYGQKHPLVFAQGHEFSDVYDVVLGSAVAAKLDYQLGDELVLAHGIAATSFSLHKDKPFTVVGILSPTGTPVDHTLHVSLHSIEAIHADPSGTVNQQDLLQPSHITAFMLGLQSKITTFTLQRDINQFPSEPLIAILPGVVLSELWQMMGVLENTLLIVSLLVFLSACLGVCAMLLASVRERHYEIRLLQVIGAPAHFLFLLIAVEALFITLTSIIAAGLILTMILSVSQDYLMTQFGLNISANIFSVNSVYIITIMMIISMVMAIVPSLNMSNRQY</sequence>
<comment type="subcellular location">
    <subcellularLocation>
        <location evidence="1">Cell membrane</location>
        <topology evidence="1">Multi-pass membrane protein</topology>
    </subcellularLocation>
</comment>
<evidence type="ECO:0000256" key="5">
    <source>
        <dbReference type="ARBA" id="ARBA00023136"/>
    </source>
</evidence>
<feature type="domain" description="ABC3 transporter permease C-terminal" evidence="7">
    <location>
        <begin position="280"/>
        <end position="397"/>
    </location>
</feature>
<protein>
    <submittedName>
        <fullName evidence="9">Peptide ABC transporter permease</fullName>
    </submittedName>
</protein>
<feature type="transmembrane region" description="Helical" evidence="6">
    <location>
        <begin position="15"/>
        <end position="34"/>
    </location>
</feature>
<keyword evidence="4 6" id="KW-1133">Transmembrane helix</keyword>
<evidence type="ECO:0000256" key="1">
    <source>
        <dbReference type="ARBA" id="ARBA00004651"/>
    </source>
</evidence>
<dbReference type="Pfam" id="PF12704">
    <property type="entry name" value="MacB_PCD"/>
    <property type="match status" value="1"/>
</dbReference>
<evidence type="ECO:0000313" key="9">
    <source>
        <dbReference type="EMBL" id="KVX01380.1"/>
    </source>
</evidence>
<organism evidence="9">
    <name type="scientific">Shewanella frigidimarina</name>
    <dbReference type="NCBI Taxonomy" id="56812"/>
    <lineage>
        <taxon>Bacteria</taxon>
        <taxon>Pseudomonadati</taxon>
        <taxon>Pseudomonadota</taxon>
        <taxon>Gammaproteobacteria</taxon>
        <taxon>Alteromonadales</taxon>
        <taxon>Shewanellaceae</taxon>
        <taxon>Shewanella</taxon>
    </lineage>
</organism>
<dbReference type="PANTHER" id="PTHR43738">
    <property type="entry name" value="ABC TRANSPORTER, MEMBRANE PROTEIN"/>
    <property type="match status" value="1"/>
</dbReference>
<evidence type="ECO:0000259" key="8">
    <source>
        <dbReference type="Pfam" id="PF12704"/>
    </source>
</evidence>